<dbReference type="RefSeq" id="WP_236501408.1">
    <property type="nucleotide sequence ID" value="NZ_CP091244.1"/>
</dbReference>
<keyword evidence="2" id="KW-1185">Reference proteome</keyword>
<dbReference type="EMBL" id="CP091244">
    <property type="protein sequence ID" value="UJS26069.1"/>
    <property type="molecule type" value="Genomic_DNA"/>
</dbReference>
<evidence type="ECO:0000313" key="2">
    <source>
        <dbReference type="Proteomes" id="UP001054801"/>
    </source>
</evidence>
<gene>
    <name evidence="1" type="ORF">L2Y54_08530</name>
</gene>
<dbReference type="PANTHER" id="PTHR36529">
    <property type="entry name" value="SLL1095 PROTEIN"/>
    <property type="match status" value="1"/>
</dbReference>
<dbReference type="Proteomes" id="UP001054801">
    <property type="component" value="Chromosome"/>
</dbReference>
<organism evidence="1 2">
    <name type="scientific">Thiothrix winogradskyi</name>
    <dbReference type="NCBI Taxonomy" id="96472"/>
    <lineage>
        <taxon>Bacteria</taxon>
        <taxon>Pseudomonadati</taxon>
        <taxon>Pseudomonadota</taxon>
        <taxon>Gammaproteobacteria</taxon>
        <taxon>Thiotrichales</taxon>
        <taxon>Thiotrichaceae</taxon>
        <taxon>Thiothrix</taxon>
    </lineage>
</organism>
<dbReference type="PANTHER" id="PTHR36529:SF1">
    <property type="entry name" value="GLYCOSYLTRANSFERASE"/>
    <property type="match status" value="1"/>
</dbReference>
<sequence>MKVAIAVFVKTPDLSPVKTRLAATLGRVQADAFFHLAKAANEALLAQAVPDFAAQGISLSAYWAVGEQQGLAHPLWQSRFMHRLHTGEGGLGERMHHVYSTLLHTHDAVLLVGMDSPQNSVSNLRDAAQCLRQPQRLVIGPARDGGFYLFGGNTPVPLSRWTAVQYGQDDTLQQWVAALHGYDIHYLNAMTDVDTAANLRQMVAEMQGELLPEQLALRVFVQGLPHHADSADSYS</sequence>
<protein>
    <submittedName>
        <fullName evidence="1">DUF2064 domain-containing protein</fullName>
    </submittedName>
</protein>
<dbReference type="Pfam" id="PF09837">
    <property type="entry name" value="DUF2064"/>
    <property type="match status" value="1"/>
</dbReference>
<accession>A0ABY3T495</accession>
<dbReference type="SUPFAM" id="SSF53448">
    <property type="entry name" value="Nucleotide-diphospho-sugar transferases"/>
    <property type="match status" value="1"/>
</dbReference>
<proteinExistence type="predicted"/>
<dbReference type="Gene3D" id="3.90.550.10">
    <property type="entry name" value="Spore Coat Polysaccharide Biosynthesis Protein SpsA, Chain A"/>
    <property type="match status" value="1"/>
</dbReference>
<dbReference type="InterPro" id="IPR029044">
    <property type="entry name" value="Nucleotide-diphossugar_trans"/>
</dbReference>
<reference evidence="1" key="1">
    <citation type="journal article" date="2022" name="Microorganisms">
        <title>Two New Species of Filamentous Sulfur Bacteria of the Genus Thiothrix, Thiothrix winogradskyi sp. nov. and 'Candidatus Thiothrix sulfatifontis' sp. nov.</title>
        <authorList>
            <person name="Ravin N.V."/>
            <person name="Rossetti S."/>
            <person name="Beletsky A.V."/>
            <person name="Kadnikov V.V."/>
            <person name="Rudenko T.S."/>
            <person name="Smolyakov D.D."/>
            <person name="Moskvitina M.I."/>
            <person name="Gureeva M.V."/>
            <person name="Mardanov A.V."/>
            <person name="Grabovich M.Y."/>
        </authorList>
    </citation>
    <scope>NUCLEOTIDE SEQUENCE</scope>
    <source>
        <strain evidence="1">CT3</strain>
    </source>
</reference>
<evidence type="ECO:0000313" key="1">
    <source>
        <dbReference type="EMBL" id="UJS26069.1"/>
    </source>
</evidence>
<name>A0ABY3T495_9GAMM</name>
<dbReference type="InterPro" id="IPR018641">
    <property type="entry name" value="Trfase_1_rSAM/seldom-assoc"/>
</dbReference>